<feature type="domain" description="Glycosyltransferase subfamily 4-like N-terminal" evidence="3">
    <location>
        <begin position="25"/>
        <end position="183"/>
    </location>
</feature>
<sequence length="382" mass="41747">MSGLRVLLGIHHPLDPNLGAPGVTLALGQALQELGAEVSYYGYGEAFPGVTSHSAWHSVRFPWSLSAWLARQAHRFDVLDITTGDCWPWARVGRPGAPRRQALVTRSHGLEHLVSEQLRADVRAGQARVSWKYPLYHGGFRLWEVRESLRLADHAVLLNPQDRDFVRDRLGVPGERLSVIPHGLSGTFLSRPAPEPPPEGPVRIAFVGSWLQRKGREELVAVAAALRAQGVPFSLELLGTGAPEDEVRGAFAPEVRAQVRVAPRYRNEDLPGLLQGAEILLFPSHAEGYGMALVEAMACGLAPVTTPVGVAPEVVHDGQTGRLLRVGDVAGLTQAVRGLSEDRPRLLALRQAAQRVVKGMTWQQAGIRTLRMYEQAISMRPQ</sequence>
<dbReference type="Pfam" id="PF13439">
    <property type="entry name" value="Glyco_transf_4"/>
    <property type="match status" value="1"/>
</dbReference>
<evidence type="ECO:0000313" key="5">
    <source>
        <dbReference type="Proteomes" id="UP000199181"/>
    </source>
</evidence>
<dbReference type="GO" id="GO:0016757">
    <property type="term" value="F:glycosyltransferase activity"/>
    <property type="evidence" value="ECO:0007669"/>
    <property type="project" value="InterPro"/>
</dbReference>
<evidence type="ECO:0000259" key="3">
    <source>
        <dbReference type="Pfam" id="PF13439"/>
    </source>
</evidence>
<proteinExistence type="predicted"/>
<reference evidence="5" key="1">
    <citation type="submission" date="2016-10" db="EMBL/GenBank/DDBJ databases">
        <authorList>
            <person name="Varghese N."/>
            <person name="Submissions S."/>
        </authorList>
    </citation>
    <scope>NUCLEOTIDE SEQUENCE [LARGE SCALE GENOMIC DNA]</scope>
    <source>
        <strain evidence="5">DSM 16858</strain>
    </source>
</reference>
<dbReference type="SUPFAM" id="SSF53756">
    <property type="entry name" value="UDP-Glycosyltransferase/glycogen phosphorylase"/>
    <property type="match status" value="1"/>
</dbReference>
<organism evidence="4 5">
    <name type="scientific">Stigmatella erecta</name>
    <dbReference type="NCBI Taxonomy" id="83460"/>
    <lineage>
        <taxon>Bacteria</taxon>
        <taxon>Pseudomonadati</taxon>
        <taxon>Myxococcota</taxon>
        <taxon>Myxococcia</taxon>
        <taxon>Myxococcales</taxon>
        <taxon>Cystobacterineae</taxon>
        <taxon>Archangiaceae</taxon>
        <taxon>Stigmatella</taxon>
    </lineage>
</organism>
<dbReference type="Proteomes" id="UP000199181">
    <property type="component" value="Unassembled WGS sequence"/>
</dbReference>
<evidence type="ECO:0000313" key="4">
    <source>
        <dbReference type="EMBL" id="SET85922.1"/>
    </source>
</evidence>
<dbReference type="Gene3D" id="3.40.50.2000">
    <property type="entry name" value="Glycogen Phosphorylase B"/>
    <property type="match status" value="2"/>
</dbReference>
<dbReference type="Pfam" id="PF00534">
    <property type="entry name" value="Glycos_transf_1"/>
    <property type="match status" value="1"/>
</dbReference>
<dbReference type="InterPro" id="IPR028098">
    <property type="entry name" value="Glyco_trans_4-like_N"/>
</dbReference>
<dbReference type="AlphaFoldDB" id="A0A1I0HRZ0"/>
<keyword evidence="5" id="KW-1185">Reference proteome</keyword>
<keyword evidence="1 4" id="KW-0808">Transferase</keyword>
<dbReference type="PANTHER" id="PTHR46401">
    <property type="entry name" value="GLYCOSYLTRANSFERASE WBBK-RELATED"/>
    <property type="match status" value="1"/>
</dbReference>
<protein>
    <submittedName>
        <fullName evidence="4">Glycosyltransferase involved in cell wall bisynthesis</fullName>
    </submittedName>
</protein>
<dbReference type="RefSeq" id="WP_093519435.1">
    <property type="nucleotide sequence ID" value="NZ_FOIJ01000005.1"/>
</dbReference>
<accession>A0A1I0HRZ0</accession>
<dbReference type="PANTHER" id="PTHR46401:SF2">
    <property type="entry name" value="GLYCOSYLTRANSFERASE WBBK-RELATED"/>
    <property type="match status" value="1"/>
</dbReference>
<feature type="domain" description="Glycosyl transferase family 1" evidence="2">
    <location>
        <begin position="195"/>
        <end position="355"/>
    </location>
</feature>
<evidence type="ECO:0000259" key="2">
    <source>
        <dbReference type="Pfam" id="PF00534"/>
    </source>
</evidence>
<gene>
    <name evidence="4" type="ORF">SAMN05443639_10543</name>
</gene>
<dbReference type="GO" id="GO:0009103">
    <property type="term" value="P:lipopolysaccharide biosynthetic process"/>
    <property type="evidence" value="ECO:0007669"/>
    <property type="project" value="TreeGrafter"/>
</dbReference>
<evidence type="ECO:0000256" key="1">
    <source>
        <dbReference type="ARBA" id="ARBA00022679"/>
    </source>
</evidence>
<name>A0A1I0HRZ0_9BACT</name>
<dbReference type="EMBL" id="FOIJ01000005">
    <property type="protein sequence ID" value="SET85922.1"/>
    <property type="molecule type" value="Genomic_DNA"/>
</dbReference>
<dbReference type="CDD" id="cd03801">
    <property type="entry name" value="GT4_PimA-like"/>
    <property type="match status" value="1"/>
</dbReference>
<dbReference type="InterPro" id="IPR001296">
    <property type="entry name" value="Glyco_trans_1"/>
</dbReference>